<dbReference type="CDD" id="cd12148">
    <property type="entry name" value="fungal_TF_MHR"/>
    <property type="match status" value="1"/>
</dbReference>
<dbReference type="InterPro" id="IPR050987">
    <property type="entry name" value="AtrR-like"/>
</dbReference>
<dbReference type="PANTHER" id="PTHR46910">
    <property type="entry name" value="TRANSCRIPTION FACTOR PDR1"/>
    <property type="match status" value="1"/>
</dbReference>
<dbReference type="InterPro" id="IPR036864">
    <property type="entry name" value="Zn2-C6_fun-type_DNA-bd_sf"/>
</dbReference>
<dbReference type="GO" id="GO:0005634">
    <property type="term" value="C:nucleus"/>
    <property type="evidence" value="ECO:0007669"/>
    <property type="project" value="UniProtKB-SubCell"/>
</dbReference>
<evidence type="ECO:0000256" key="4">
    <source>
        <dbReference type="ARBA" id="ARBA00023125"/>
    </source>
</evidence>
<dbReference type="InterPro" id="IPR007219">
    <property type="entry name" value="XnlR_reg_dom"/>
</dbReference>
<dbReference type="Gene3D" id="4.10.240.10">
    <property type="entry name" value="Zn(2)-C6 fungal-type DNA-binding domain"/>
    <property type="match status" value="1"/>
</dbReference>
<keyword evidence="4" id="KW-0238">DNA-binding</keyword>
<dbReference type="VEuPathDB" id="FungiDB:ASPCADRAFT_143220"/>
<comment type="subcellular location">
    <subcellularLocation>
        <location evidence="1">Nucleus</location>
    </subcellularLocation>
</comment>
<accession>A0A1R3RRG6</accession>
<dbReference type="GO" id="GO:0003677">
    <property type="term" value="F:DNA binding"/>
    <property type="evidence" value="ECO:0007669"/>
    <property type="project" value="UniProtKB-KW"/>
</dbReference>
<dbReference type="GO" id="GO:0000981">
    <property type="term" value="F:DNA-binding transcription factor activity, RNA polymerase II-specific"/>
    <property type="evidence" value="ECO:0007669"/>
    <property type="project" value="InterPro"/>
</dbReference>
<evidence type="ECO:0000259" key="7">
    <source>
        <dbReference type="PROSITE" id="PS50048"/>
    </source>
</evidence>
<dbReference type="GO" id="GO:0006351">
    <property type="term" value="P:DNA-templated transcription"/>
    <property type="evidence" value="ECO:0007669"/>
    <property type="project" value="InterPro"/>
</dbReference>
<evidence type="ECO:0000313" key="9">
    <source>
        <dbReference type="Proteomes" id="UP000188318"/>
    </source>
</evidence>
<dbReference type="Proteomes" id="UP000188318">
    <property type="component" value="Unassembled WGS sequence"/>
</dbReference>
<gene>
    <name evidence="8" type="ORF">ASPCADRAFT_143220</name>
</gene>
<dbReference type="STRING" id="602072.A0A1R3RRG6"/>
<evidence type="ECO:0000256" key="6">
    <source>
        <dbReference type="ARBA" id="ARBA00023242"/>
    </source>
</evidence>
<dbReference type="AlphaFoldDB" id="A0A1R3RRG6"/>
<dbReference type="OrthoDB" id="4116913at2759"/>
<evidence type="ECO:0000313" key="8">
    <source>
        <dbReference type="EMBL" id="OOF97085.1"/>
    </source>
</evidence>
<evidence type="ECO:0000256" key="1">
    <source>
        <dbReference type="ARBA" id="ARBA00004123"/>
    </source>
</evidence>
<evidence type="ECO:0000256" key="5">
    <source>
        <dbReference type="ARBA" id="ARBA00023163"/>
    </source>
</evidence>
<keyword evidence="5" id="KW-0804">Transcription</keyword>
<dbReference type="GO" id="GO:0008270">
    <property type="term" value="F:zinc ion binding"/>
    <property type="evidence" value="ECO:0007669"/>
    <property type="project" value="InterPro"/>
</dbReference>
<reference evidence="9" key="1">
    <citation type="journal article" date="2017" name="Genome Biol.">
        <title>Comparative genomics reveals high biological diversity and specific adaptations in the industrially and medically important fungal genus Aspergillus.</title>
        <authorList>
            <person name="de Vries R.P."/>
            <person name="Riley R."/>
            <person name="Wiebenga A."/>
            <person name="Aguilar-Osorio G."/>
            <person name="Amillis S."/>
            <person name="Uchima C.A."/>
            <person name="Anderluh G."/>
            <person name="Asadollahi M."/>
            <person name="Askin M."/>
            <person name="Barry K."/>
            <person name="Battaglia E."/>
            <person name="Bayram O."/>
            <person name="Benocci T."/>
            <person name="Braus-Stromeyer S.A."/>
            <person name="Caldana C."/>
            <person name="Canovas D."/>
            <person name="Cerqueira G.C."/>
            <person name="Chen F."/>
            <person name="Chen W."/>
            <person name="Choi C."/>
            <person name="Clum A."/>
            <person name="Dos Santos R.A."/>
            <person name="Damasio A.R."/>
            <person name="Diallinas G."/>
            <person name="Emri T."/>
            <person name="Fekete E."/>
            <person name="Flipphi M."/>
            <person name="Freyberg S."/>
            <person name="Gallo A."/>
            <person name="Gournas C."/>
            <person name="Habgood R."/>
            <person name="Hainaut M."/>
            <person name="Harispe M.L."/>
            <person name="Henrissat B."/>
            <person name="Hilden K.S."/>
            <person name="Hope R."/>
            <person name="Hossain A."/>
            <person name="Karabika E."/>
            <person name="Karaffa L."/>
            <person name="Karanyi Z."/>
            <person name="Krasevec N."/>
            <person name="Kuo A."/>
            <person name="Kusch H."/>
            <person name="LaButti K."/>
            <person name="Lagendijk E.L."/>
            <person name="Lapidus A."/>
            <person name="Levasseur A."/>
            <person name="Lindquist E."/>
            <person name="Lipzen A."/>
            <person name="Logrieco A.F."/>
            <person name="MacCabe A."/>
            <person name="Maekelae M.R."/>
            <person name="Malavazi I."/>
            <person name="Melin P."/>
            <person name="Meyer V."/>
            <person name="Mielnichuk N."/>
            <person name="Miskei M."/>
            <person name="Molnar A.P."/>
            <person name="Mule G."/>
            <person name="Ngan C.Y."/>
            <person name="Orejas M."/>
            <person name="Orosz E."/>
            <person name="Ouedraogo J.P."/>
            <person name="Overkamp K.M."/>
            <person name="Park H.-S."/>
            <person name="Perrone G."/>
            <person name="Piumi F."/>
            <person name="Punt P.J."/>
            <person name="Ram A.F."/>
            <person name="Ramon A."/>
            <person name="Rauscher S."/>
            <person name="Record E."/>
            <person name="Riano-Pachon D.M."/>
            <person name="Robert V."/>
            <person name="Roehrig J."/>
            <person name="Ruller R."/>
            <person name="Salamov A."/>
            <person name="Salih N.S."/>
            <person name="Samson R.A."/>
            <person name="Sandor E."/>
            <person name="Sanguinetti M."/>
            <person name="Schuetze T."/>
            <person name="Sepcic K."/>
            <person name="Shelest E."/>
            <person name="Sherlock G."/>
            <person name="Sophianopoulou V."/>
            <person name="Squina F.M."/>
            <person name="Sun H."/>
            <person name="Susca A."/>
            <person name="Todd R.B."/>
            <person name="Tsang A."/>
            <person name="Unkles S.E."/>
            <person name="van de Wiele N."/>
            <person name="van Rossen-Uffink D."/>
            <person name="Oliveira J.V."/>
            <person name="Vesth T.C."/>
            <person name="Visser J."/>
            <person name="Yu J.-H."/>
            <person name="Zhou M."/>
            <person name="Andersen M.R."/>
            <person name="Archer D.B."/>
            <person name="Baker S.E."/>
            <person name="Benoit I."/>
            <person name="Brakhage A.A."/>
            <person name="Braus G.H."/>
            <person name="Fischer R."/>
            <person name="Frisvad J.C."/>
            <person name="Goldman G.H."/>
            <person name="Houbraken J."/>
            <person name="Oakley B."/>
            <person name="Pocsi I."/>
            <person name="Scazzocchio C."/>
            <person name="Seiboth B."/>
            <person name="vanKuyk P.A."/>
            <person name="Wortman J."/>
            <person name="Dyer P.S."/>
            <person name="Grigoriev I.V."/>
        </authorList>
    </citation>
    <scope>NUCLEOTIDE SEQUENCE [LARGE SCALE GENOMIC DNA]</scope>
    <source>
        <strain evidence="9">ITEM 5010</strain>
    </source>
</reference>
<protein>
    <recommendedName>
        <fullName evidence="7">Zn(2)-C6 fungal-type domain-containing protein</fullName>
    </recommendedName>
</protein>
<dbReference type="InterPro" id="IPR001138">
    <property type="entry name" value="Zn2Cys6_DnaBD"/>
</dbReference>
<evidence type="ECO:0000256" key="3">
    <source>
        <dbReference type="ARBA" id="ARBA00023015"/>
    </source>
</evidence>
<dbReference type="SMART" id="SM00906">
    <property type="entry name" value="Fungal_trans"/>
    <property type="match status" value="2"/>
</dbReference>
<keyword evidence="3" id="KW-0805">Transcription regulation</keyword>
<dbReference type="SUPFAM" id="SSF57701">
    <property type="entry name" value="Zn2/Cys6 DNA-binding domain"/>
    <property type="match status" value="1"/>
</dbReference>
<keyword evidence="2" id="KW-0479">Metal-binding</keyword>
<dbReference type="PROSITE" id="PS50048">
    <property type="entry name" value="ZN2_CY6_FUNGAL_2"/>
    <property type="match status" value="1"/>
</dbReference>
<organism evidence="8 9">
    <name type="scientific">Aspergillus carbonarius (strain ITEM 5010)</name>
    <dbReference type="NCBI Taxonomy" id="602072"/>
    <lineage>
        <taxon>Eukaryota</taxon>
        <taxon>Fungi</taxon>
        <taxon>Dikarya</taxon>
        <taxon>Ascomycota</taxon>
        <taxon>Pezizomycotina</taxon>
        <taxon>Eurotiomycetes</taxon>
        <taxon>Eurotiomycetidae</taxon>
        <taxon>Eurotiales</taxon>
        <taxon>Aspergillaceae</taxon>
        <taxon>Aspergillus</taxon>
        <taxon>Aspergillus subgen. Circumdati</taxon>
    </lineage>
</organism>
<dbReference type="GO" id="GO:0009893">
    <property type="term" value="P:positive regulation of metabolic process"/>
    <property type="evidence" value="ECO:0007669"/>
    <property type="project" value="UniProtKB-ARBA"/>
</dbReference>
<keyword evidence="9" id="KW-1185">Reference proteome</keyword>
<sequence length="569" mass="63848">MPVQTGAHSRRRRLRVCTACDACYRRKIKCDAVEPRCNWCSHHDTPCTYSRYHRTSKNANSTQGINSSAETQPFNSSHYGLQTHRPVFRLNHISTFNGLPFFSSSGQQWIEKQTGVANNFHEYYASGPPWQAKPGFRAQTKHGSTDGRRIIGLPARPVLNRLLHTVASVEFVLAAFLIDQKLFESTIRAAFHGQLSQTSPGPVSARACILAFTALVLEMVPDRDFAVDGVSDDYALEALALLPEVFAESVTVDGLQALLMLAIHCELSWGDIYILNMLISSAARFIFQFGGNIRPTTTTFQSPSRVDLHVRNLFWICFLVDKEVCLRTGSPPCLVDTHCDLTVPDGLFLAKSLDEALLYFSAMTRLSIIQGQIFDRLYSARALQQNEAELLGTIRVLDMQLEDWRTSLPASIRPSLSPSPPTGNHLADKHMTIFQVQWHYCMMTIHQASCRCITWMETRETHIDGLNSSLTISVQAARSLLREFGDSPLRFEQDTIRYSLFHISSAVITLFCNVLLRPLNPDSVDDVVLIERLRGRFKEHAPKSTMIEPFIEQLGDLARCAVVKANASV</sequence>
<keyword evidence="6" id="KW-0539">Nucleus</keyword>
<evidence type="ECO:0000256" key="2">
    <source>
        <dbReference type="ARBA" id="ARBA00022723"/>
    </source>
</evidence>
<dbReference type="SMART" id="SM00066">
    <property type="entry name" value="GAL4"/>
    <property type="match status" value="1"/>
</dbReference>
<dbReference type="EMBL" id="KV907497">
    <property type="protein sequence ID" value="OOF97085.1"/>
    <property type="molecule type" value="Genomic_DNA"/>
</dbReference>
<feature type="domain" description="Zn(2)-C6 fungal-type" evidence="7">
    <location>
        <begin position="19"/>
        <end position="49"/>
    </location>
</feature>
<dbReference type="Pfam" id="PF04082">
    <property type="entry name" value="Fungal_trans"/>
    <property type="match status" value="1"/>
</dbReference>
<dbReference type="CDD" id="cd00067">
    <property type="entry name" value="GAL4"/>
    <property type="match status" value="1"/>
</dbReference>
<dbReference type="PANTHER" id="PTHR46910:SF37">
    <property type="entry name" value="ZN(II)2CYS6 TRANSCRIPTION FACTOR (EUROFUNG)"/>
    <property type="match status" value="1"/>
</dbReference>
<dbReference type="Pfam" id="PF00172">
    <property type="entry name" value="Zn_clus"/>
    <property type="match status" value="1"/>
</dbReference>
<proteinExistence type="predicted"/>
<name>A0A1R3RRG6_ASPC5</name>